<feature type="transmembrane region" description="Helical" evidence="2">
    <location>
        <begin position="212"/>
        <end position="236"/>
    </location>
</feature>
<protein>
    <submittedName>
        <fullName evidence="3">Uncharacterized protein</fullName>
    </submittedName>
</protein>
<accession>A0AAN8WZN8</accession>
<gene>
    <name evidence="3" type="ORF">SK128_000934</name>
</gene>
<dbReference type="EMBL" id="JAXCGZ010011328">
    <property type="protein sequence ID" value="KAK7075300.1"/>
    <property type="molecule type" value="Genomic_DNA"/>
</dbReference>
<sequence>VVYINVELPESILKIIISSAMKLLVSESLCRNISIISIPDVQVTTAPIMTCSRDMELSIINSVLNRIPVYASNIMLENSVVDLLASGTSLKNLTIMHSNIKVVNISKPLHHRSIVRFVNSTVDTLHKLQLLENFNLRIEDSRISIKDSGKLVLHDGSASVKSSYVDASEEGILLYPGTSFSLEDLVGNIKFHVPKEKLSVSKVEICPNVKSYFGGFVTSLVFLILTCCVTFSYIFYFRRLIDIIDKQSKTPDKFDLGNHDSHERYITQSKNVQYEFVSSADKLESDGINTEQYQCVIESACDLNGSLIEALDSEKTQHKENLASTQAKLQAELEKIKTAAVEKKEQLEDSRTFELQSLEQQYNEEINLPTMIFWEKIKEVLHQSRATNEKLIDVKYNSWIFDIKIRDGECSLQEKRETVNINEKLINIVTSSIQKHLKQWHNVSRVIQNTNINSEVAETLFNLLENLLESYQSGVKENYELKIREHDNTYFIEAGKQKLEFDHFCTNLRANAENEKQTILIEREKATESKFPWTKKYVQELENLYEVTEQLLDAELSFEIKKAEEKYSKTSLKLVHLDAIIGTQTKQIQKLETMIEIIISALDICVKTLKLGIYDERDTHIHSGTRKVSKRSNTIFMDRYGQA</sequence>
<evidence type="ECO:0000256" key="2">
    <source>
        <dbReference type="SAM" id="Phobius"/>
    </source>
</evidence>
<keyword evidence="2" id="KW-0472">Membrane</keyword>
<dbReference type="AlphaFoldDB" id="A0AAN8WZN8"/>
<dbReference type="Proteomes" id="UP001381693">
    <property type="component" value="Unassembled WGS sequence"/>
</dbReference>
<reference evidence="3 4" key="1">
    <citation type="submission" date="2023-11" db="EMBL/GenBank/DDBJ databases">
        <title>Halocaridina rubra genome assembly.</title>
        <authorList>
            <person name="Smith C."/>
        </authorList>
    </citation>
    <scope>NUCLEOTIDE SEQUENCE [LARGE SCALE GENOMIC DNA]</scope>
    <source>
        <strain evidence="3">EP-1</strain>
        <tissue evidence="3">Whole</tissue>
    </source>
</reference>
<keyword evidence="4" id="KW-1185">Reference proteome</keyword>
<feature type="non-terminal residue" evidence="3">
    <location>
        <position position="1"/>
    </location>
</feature>
<comment type="caution">
    <text evidence="3">The sequence shown here is derived from an EMBL/GenBank/DDBJ whole genome shotgun (WGS) entry which is preliminary data.</text>
</comment>
<evidence type="ECO:0000256" key="1">
    <source>
        <dbReference type="SAM" id="Coils"/>
    </source>
</evidence>
<keyword evidence="1" id="KW-0175">Coiled coil</keyword>
<keyword evidence="2" id="KW-1133">Transmembrane helix</keyword>
<proteinExistence type="predicted"/>
<name>A0AAN8WZN8_HALRR</name>
<feature type="coiled-coil region" evidence="1">
    <location>
        <begin position="308"/>
        <end position="350"/>
    </location>
</feature>
<organism evidence="3 4">
    <name type="scientific">Halocaridina rubra</name>
    <name type="common">Hawaiian red shrimp</name>
    <dbReference type="NCBI Taxonomy" id="373956"/>
    <lineage>
        <taxon>Eukaryota</taxon>
        <taxon>Metazoa</taxon>
        <taxon>Ecdysozoa</taxon>
        <taxon>Arthropoda</taxon>
        <taxon>Crustacea</taxon>
        <taxon>Multicrustacea</taxon>
        <taxon>Malacostraca</taxon>
        <taxon>Eumalacostraca</taxon>
        <taxon>Eucarida</taxon>
        <taxon>Decapoda</taxon>
        <taxon>Pleocyemata</taxon>
        <taxon>Caridea</taxon>
        <taxon>Atyoidea</taxon>
        <taxon>Atyidae</taxon>
        <taxon>Halocaridina</taxon>
    </lineage>
</organism>
<keyword evidence="2" id="KW-0812">Transmembrane</keyword>
<evidence type="ECO:0000313" key="3">
    <source>
        <dbReference type="EMBL" id="KAK7075300.1"/>
    </source>
</evidence>
<evidence type="ECO:0000313" key="4">
    <source>
        <dbReference type="Proteomes" id="UP001381693"/>
    </source>
</evidence>